<reference evidence="6" key="1">
    <citation type="submission" date="2025-08" db="UniProtKB">
        <authorList>
            <consortium name="Ensembl"/>
        </authorList>
    </citation>
    <scope>IDENTIFICATION</scope>
</reference>
<dbReference type="Pfam" id="PF18362">
    <property type="entry name" value="THB"/>
    <property type="match status" value="1"/>
</dbReference>
<evidence type="ECO:0000256" key="3">
    <source>
        <dbReference type="ARBA" id="ARBA00022737"/>
    </source>
</evidence>
<dbReference type="InterPro" id="IPR050964">
    <property type="entry name" value="Striated_Muscle_Regulatory"/>
</dbReference>
<dbReference type="SUPFAM" id="SSF48726">
    <property type="entry name" value="Immunoglobulin"/>
    <property type="match status" value="4"/>
</dbReference>
<dbReference type="Gene3D" id="2.60.40.10">
    <property type="entry name" value="Immunoglobulins"/>
    <property type="match status" value="4"/>
</dbReference>
<dbReference type="Ensembl" id="ENSPMGT00000000593.1">
    <property type="protein sequence ID" value="ENSPMGP00000000567.1"/>
    <property type="gene ID" value="ENSPMGG00000000499.1"/>
</dbReference>
<dbReference type="InterPro" id="IPR013098">
    <property type="entry name" value="Ig_I-set"/>
</dbReference>
<feature type="domain" description="Ig-like" evidence="5">
    <location>
        <begin position="432"/>
        <end position="520"/>
    </location>
</feature>
<name>A0A3B3Z7I7_9GOBI</name>
<dbReference type="PANTHER" id="PTHR13817">
    <property type="entry name" value="TITIN"/>
    <property type="match status" value="1"/>
</dbReference>
<evidence type="ECO:0000256" key="1">
    <source>
        <dbReference type="ARBA" id="ARBA00004496"/>
    </source>
</evidence>
<protein>
    <recommendedName>
        <fullName evidence="5">Ig-like domain-containing protein</fullName>
    </recommendedName>
</protein>
<dbReference type="AlphaFoldDB" id="A0A3B3Z7I7"/>
<dbReference type="FunFam" id="2.60.40.10:FF:001452">
    <property type="entry name" value="Uncharacterized protein, isoform F"/>
    <property type="match status" value="1"/>
</dbReference>
<keyword evidence="7" id="KW-1185">Reference proteome</keyword>
<dbReference type="Pfam" id="PF07679">
    <property type="entry name" value="I-set"/>
    <property type="match status" value="3"/>
</dbReference>
<dbReference type="FunFam" id="2.60.40.10:FF:001097">
    <property type="entry name" value="Immunoglobulin-like and fibronectin type III domain-containing protein 1"/>
    <property type="match status" value="1"/>
</dbReference>
<evidence type="ECO:0000313" key="6">
    <source>
        <dbReference type="Ensembl" id="ENSPMGP00000000567.1"/>
    </source>
</evidence>
<sequence>LYGRPCYLTPAAVGQMAIKKRSKVPGVMVTQFVEIVPIGKTTPDFTRKPMPLTIQQGKKAVFKAMVSGMPAPTVTWTRNKCEMNDPEKYKIKLDQRSKEYILEIPDVQPEQSDTYKCTVTNVFGEAISTAILNIIPGKTQSYSAYAGYDQGPNDFRSMLKKTKKQLPPPKEGEIDPKLLELLLCAPKKDYEKICFDFGVTDFRWMLKRLKQLKKEREEEQAKVLCNVKQIEVKPNGKAEFSVDMKLWDPNSAINLYKDGVLIPYSDDENAKHCLKRDGTKYVFSIKDLKPEDAGFYQLDVEDANVLTTDFKVPAVEFEAQLKDVKAVESEDAVFQCVLSTPLNRITWSSEKGSLDNEDKYEITVSEDMLTHTLKVKNCDLKDTGAYYAIAGITSSKASLTVEVYARDPMSKFKEKVTVKIPEPVSLDLQCPPSIIVPLKMRTAPRGYECCMSCAVKGNPTPRVTWYRNNLSLNTNPNYHITNVCGVCSLLILRVGAKDCGEYKVVLENKLGVVESSMTLSVRGIVMRFLFLTSFDSVIFSIQI</sequence>
<proteinExistence type="predicted"/>
<evidence type="ECO:0000259" key="5">
    <source>
        <dbReference type="PROSITE" id="PS50835"/>
    </source>
</evidence>
<dbReference type="InterPro" id="IPR003598">
    <property type="entry name" value="Ig_sub2"/>
</dbReference>
<accession>A0A3B3Z7I7</accession>
<reference evidence="6" key="2">
    <citation type="submission" date="2025-09" db="UniProtKB">
        <authorList>
            <consortium name="Ensembl"/>
        </authorList>
    </citation>
    <scope>IDENTIFICATION</scope>
</reference>
<dbReference type="SMART" id="SM00409">
    <property type="entry name" value="IG"/>
    <property type="match status" value="4"/>
</dbReference>
<dbReference type="InterPro" id="IPR036179">
    <property type="entry name" value="Ig-like_dom_sf"/>
</dbReference>
<dbReference type="InterPro" id="IPR007110">
    <property type="entry name" value="Ig-like_dom"/>
</dbReference>
<feature type="domain" description="Ig-like" evidence="5">
    <location>
        <begin position="43"/>
        <end position="133"/>
    </location>
</feature>
<comment type="subcellular location">
    <subcellularLocation>
        <location evidence="1">Cytoplasm</location>
    </subcellularLocation>
</comment>
<dbReference type="PROSITE" id="PS50835">
    <property type="entry name" value="IG_LIKE"/>
    <property type="match status" value="3"/>
</dbReference>
<dbReference type="InterPro" id="IPR013783">
    <property type="entry name" value="Ig-like_fold"/>
</dbReference>
<feature type="domain" description="Ig-like" evidence="5">
    <location>
        <begin position="313"/>
        <end position="400"/>
    </location>
</feature>
<evidence type="ECO:0000256" key="2">
    <source>
        <dbReference type="ARBA" id="ARBA00022490"/>
    </source>
</evidence>
<dbReference type="GO" id="GO:0005737">
    <property type="term" value="C:cytoplasm"/>
    <property type="evidence" value="ECO:0007669"/>
    <property type="project" value="UniProtKB-SubCell"/>
</dbReference>
<organism evidence="6 7">
    <name type="scientific">Periophthalmus magnuspinnatus</name>
    <dbReference type="NCBI Taxonomy" id="409849"/>
    <lineage>
        <taxon>Eukaryota</taxon>
        <taxon>Metazoa</taxon>
        <taxon>Chordata</taxon>
        <taxon>Craniata</taxon>
        <taxon>Vertebrata</taxon>
        <taxon>Euteleostomi</taxon>
        <taxon>Actinopterygii</taxon>
        <taxon>Neopterygii</taxon>
        <taxon>Teleostei</taxon>
        <taxon>Neoteleostei</taxon>
        <taxon>Acanthomorphata</taxon>
        <taxon>Gobiaria</taxon>
        <taxon>Gobiiformes</taxon>
        <taxon>Gobioidei</taxon>
        <taxon>Gobiidae</taxon>
        <taxon>Oxudercinae</taxon>
        <taxon>Periophthalmus</taxon>
    </lineage>
</organism>
<evidence type="ECO:0000313" key="7">
    <source>
        <dbReference type="Proteomes" id="UP000261520"/>
    </source>
</evidence>
<dbReference type="SMART" id="SM00408">
    <property type="entry name" value="IGc2"/>
    <property type="match status" value="2"/>
</dbReference>
<dbReference type="InterPro" id="IPR003599">
    <property type="entry name" value="Ig_sub"/>
</dbReference>
<keyword evidence="4" id="KW-0393">Immunoglobulin domain</keyword>
<dbReference type="Proteomes" id="UP000261520">
    <property type="component" value="Unplaced"/>
</dbReference>
<evidence type="ECO:0000256" key="4">
    <source>
        <dbReference type="ARBA" id="ARBA00023319"/>
    </source>
</evidence>
<keyword evidence="3" id="KW-0677">Repeat</keyword>
<keyword evidence="2" id="KW-0963">Cytoplasm</keyword>
<dbReference type="PANTHER" id="PTHR13817:SF138">
    <property type="entry name" value="IMMUNOGLOBULIN-LIKE AND FIBRONECTIN TYPE III DOMAIN-CONTAINING PROTEIN 1"/>
    <property type="match status" value="1"/>
</dbReference>
<dbReference type="InterPro" id="IPR040849">
    <property type="entry name" value="MyBP-C_THB"/>
</dbReference>
<dbReference type="FunFam" id="2.60.40.10:FF:000425">
    <property type="entry name" value="Myosin light chain kinase"/>
    <property type="match status" value="1"/>
</dbReference>